<organism evidence="1 2">
    <name type="scientific">Aquatica leii</name>
    <dbReference type="NCBI Taxonomy" id="1421715"/>
    <lineage>
        <taxon>Eukaryota</taxon>
        <taxon>Metazoa</taxon>
        <taxon>Ecdysozoa</taxon>
        <taxon>Arthropoda</taxon>
        <taxon>Hexapoda</taxon>
        <taxon>Insecta</taxon>
        <taxon>Pterygota</taxon>
        <taxon>Neoptera</taxon>
        <taxon>Endopterygota</taxon>
        <taxon>Coleoptera</taxon>
        <taxon>Polyphaga</taxon>
        <taxon>Elateriformia</taxon>
        <taxon>Elateroidea</taxon>
        <taxon>Lampyridae</taxon>
        <taxon>Luciolinae</taxon>
        <taxon>Aquatica</taxon>
    </lineage>
</organism>
<dbReference type="Proteomes" id="UP001353858">
    <property type="component" value="Unassembled WGS sequence"/>
</dbReference>
<sequence length="230" mass="26468">MEQNIIVEGFNKSEKDYGLRYKYFIGDGLVRTIIARTRDINLLHIDLKNCPKHVFGDHNSCRTEVCTKKTLPIANEVPLLESSKIFCEILKVSDSVIRKSDRLCKNVTTNYAERYMSVIAKFTGGKRTNLIQRGVYRFRCFGAGLAYNWGPSFHKLISPNNCFLERLCRRRQQKKHSIRKQKQMDYGSNCAEPDLSLDNLEIAKQKIISSLVVNTVDLEKCTIGQRNNII</sequence>
<protein>
    <submittedName>
        <fullName evidence="1">Uncharacterized protein</fullName>
    </submittedName>
</protein>
<dbReference type="AlphaFoldDB" id="A0AAN7PGY6"/>
<name>A0AAN7PGY6_9COLE</name>
<proteinExistence type="predicted"/>
<reference evidence="2" key="1">
    <citation type="submission" date="2023-01" db="EMBL/GenBank/DDBJ databases">
        <title>Key to firefly adult light organ development and bioluminescence: homeobox transcription factors regulate luciferase expression and transportation to peroxisome.</title>
        <authorList>
            <person name="Fu X."/>
        </authorList>
    </citation>
    <scope>NUCLEOTIDE SEQUENCE [LARGE SCALE GENOMIC DNA]</scope>
</reference>
<keyword evidence="2" id="KW-1185">Reference proteome</keyword>
<gene>
    <name evidence="1" type="ORF">RN001_002408</name>
</gene>
<dbReference type="EMBL" id="JARPUR010000001">
    <property type="protein sequence ID" value="KAK4886137.1"/>
    <property type="molecule type" value="Genomic_DNA"/>
</dbReference>
<evidence type="ECO:0000313" key="2">
    <source>
        <dbReference type="Proteomes" id="UP001353858"/>
    </source>
</evidence>
<accession>A0AAN7PGY6</accession>
<evidence type="ECO:0000313" key="1">
    <source>
        <dbReference type="EMBL" id="KAK4886137.1"/>
    </source>
</evidence>
<comment type="caution">
    <text evidence="1">The sequence shown here is derived from an EMBL/GenBank/DDBJ whole genome shotgun (WGS) entry which is preliminary data.</text>
</comment>